<dbReference type="EMBL" id="JAQSIP010000002">
    <property type="protein sequence ID" value="MDD0837929.1"/>
    <property type="molecule type" value="Genomic_DNA"/>
</dbReference>
<gene>
    <name evidence="1" type="ORF">PSQ40_05025</name>
</gene>
<dbReference type="Proteomes" id="UP001528673">
    <property type="component" value="Unassembled WGS sequence"/>
</dbReference>
<dbReference type="RefSeq" id="WP_273949256.1">
    <property type="nucleotide sequence ID" value="NZ_JAQSIP010000002.1"/>
</dbReference>
<evidence type="ECO:0000313" key="1">
    <source>
        <dbReference type="EMBL" id="MDD0837929.1"/>
    </source>
</evidence>
<evidence type="ECO:0000313" key="2">
    <source>
        <dbReference type="Proteomes" id="UP001528673"/>
    </source>
</evidence>
<keyword evidence="2" id="KW-1185">Reference proteome</keyword>
<name>A0ABT5MV54_9BURK</name>
<comment type="caution">
    <text evidence="1">The sequence shown here is derived from an EMBL/GenBank/DDBJ whole genome shotgun (WGS) entry which is preliminary data.</text>
</comment>
<proteinExistence type="predicted"/>
<evidence type="ECO:0008006" key="3">
    <source>
        <dbReference type="Google" id="ProtNLM"/>
    </source>
</evidence>
<protein>
    <recommendedName>
        <fullName evidence="3">F5/8 type C domain-containing protein</fullName>
    </recommendedName>
</protein>
<reference evidence="1 2" key="1">
    <citation type="submission" date="2023-02" db="EMBL/GenBank/DDBJ databases">
        <title>Bacterial whole genomic sequence of Curvibacter sp. HBC61.</title>
        <authorList>
            <person name="Le V."/>
            <person name="Ko S.-R."/>
            <person name="Ahn C.-Y."/>
            <person name="Oh H.-M."/>
        </authorList>
    </citation>
    <scope>NUCLEOTIDE SEQUENCE [LARGE SCALE GENOMIC DNA]</scope>
    <source>
        <strain evidence="1 2">HBC61</strain>
    </source>
</reference>
<organism evidence="1 2">
    <name type="scientific">Curvibacter cyanobacteriorum</name>
    <dbReference type="NCBI Taxonomy" id="3026422"/>
    <lineage>
        <taxon>Bacteria</taxon>
        <taxon>Pseudomonadati</taxon>
        <taxon>Pseudomonadota</taxon>
        <taxon>Betaproteobacteria</taxon>
        <taxon>Burkholderiales</taxon>
        <taxon>Comamonadaceae</taxon>
        <taxon>Curvibacter</taxon>
    </lineage>
</organism>
<dbReference type="Gene3D" id="2.60.120.260">
    <property type="entry name" value="Galactose-binding domain-like"/>
    <property type="match status" value="1"/>
</dbReference>
<accession>A0ABT5MV54</accession>
<sequence>MSNHRTPQNQFVYPLADNDGRSIITSEAIRSVIEVPILAGNSVTSNLDLGNNSLIGIAMPAAWTAAALTIEVSEDGSTWRTAYDSSGVATGVISSPVAGAAYAVDVQALLPWRYVRFRSSTTQAAQRLLEIVTRALA</sequence>